<proteinExistence type="inferred from homology"/>
<evidence type="ECO:0000256" key="4">
    <source>
        <dbReference type="ARBA" id="ARBA00022490"/>
    </source>
</evidence>
<dbReference type="GO" id="GO:0016075">
    <property type="term" value="P:rRNA catabolic process"/>
    <property type="evidence" value="ECO:0007669"/>
    <property type="project" value="TreeGrafter"/>
</dbReference>
<sequence length="269" mass="30164">MSDRRRLTGPANLIKPNIPEIVSNIDNKNQENTNSTSSIPSFFIKHAIINNANGSAYLEINNTIIEVSIFGPRPIRGSFIERGSLSVECKFLNHIIQPMQDSEPSKTGMSNIEHRLSSYLESCILPCILLEKYPKSTIDIQVSIISIDKSMVNSKSNSSLLWLMNWIVICTSIALIDSKIEIKDVISSGQIKLTRNGKIKIGIEDDEVEECIDALISFMNLRNDEIVGIWLEGNQSNLTESEMSLIIDECNKMSKIIRANMNSYLINNI</sequence>
<dbReference type="InterPro" id="IPR001247">
    <property type="entry name" value="ExoRNase_PH_dom1"/>
</dbReference>
<dbReference type="EMBL" id="CANTUO010000001">
    <property type="protein sequence ID" value="CAI5756006.1"/>
    <property type="molecule type" value="Genomic_DNA"/>
</dbReference>
<evidence type="ECO:0000256" key="1">
    <source>
        <dbReference type="ARBA" id="ARBA00004123"/>
    </source>
</evidence>
<evidence type="ECO:0000256" key="6">
    <source>
        <dbReference type="ARBA" id="ARBA00022835"/>
    </source>
</evidence>
<dbReference type="Pfam" id="PF01138">
    <property type="entry name" value="RNase_PH"/>
    <property type="match status" value="1"/>
</dbReference>
<dbReference type="Gene3D" id="3.30.230.70">
    <property type="entry name" value="GHMP Kinase, N-terminal domain"/>
    <property type="match status" value="1"/>
</dbReference>
<dbReference type="GO" id="GO:0005730">
    <property type="term" value="C:nucleolus"/>
    <property type="evidence" value="ECO:0007669"/>
    <property type="project" value="TreeGrafter"/>
</dbReference>
<comment type="similarity">
    <text evidence="3">Belongs to the RNase PH family.</text>
</comment>
<protein>
    <recommendedName>
        <fullName evidence="9">Exoribonuclease phosphorolytic domain-containing protein</fullName>
    </recommendedName>
</protein>
<comment type="caution">
    <text evidence="10">The sequence shown here is derived from an EMBL/GenBank/DDBJ whole genome shotgun (WGS) entry which is preliminary data.</text>
</comment>
<dbReference type="GO" id="GO:0071051">
    <property type="term" value="P:poly(A)-dependent snoRNA 3'-end processing"/>
    <property type="evidence" value="ECO:0007669"/>
    <property type="project" value="TreeGrafter"/>
</dbReference>
<organism evidence="10 11">
    <name type="scientific">Candida verbasci</name>
    <dbReference type="NCBI Taxonomy" id="1227364"/>
    <lineage>
        <taxon>Eukaryota</taxon>
        <taxon>Fungi</taxon>
        <taxon>Dikarya</taxon>
        <taxon>Ascomycota</taxon>
        <taxon>Saccharomycotina</taxon>
        <taxon>Pichiomycetes</taxon>
        <taxon>Debaryomycetaceae</taxon>
        <taxon>Candida/Lodderomyces clade</taxon>
        <taxon>Candida</taxon>
    </lineage>
</organism>
<dbReference type="GO" id="GO:0003723">
    <property type="term" value="F:RNA binding"/>
    <property type="evidence" value="ECO:0007669"/>
    <property type="project" value="UniProtKB-KW"/>
</dbReference>
<evidence type="ECO:0000313" key="11">
    <source>
        <dbReference type="Proteomes" id="UP001152885"/>
    </source>
</evidence>
<keyword evidence="5" id="KW-0698">rRNA processing</keyword>
<dbReference type="PANTHER" id="PTHR11953">
    <property type="entry name" value="EXOSOME COMPLEX COMPONENT"/>
    <property type="match status" value="1"/>
</dbReference>
<feature type="domain" description="Exoribonuclease phosphorolytic" evidence="9">
    <location>
        <begin position="42"/>
        <end position="181"/>
    </location>
</feature>
<evidence type="ECO:0000256" key="2">
    <source>
        <dbReference type="ARBA" id="ARBA00004496"/>
    </source>
</evidence>
<keyword evidence="11" id="KW-1185">Reference proteome</keyword>
<dbReference type="PANTHER" id="PTHR11953:SF2">
    <property type="entry name" value="EXOSOME COMPLEX COMPONENT MTR3"/>
    <property type="match status" value="1"/>
</dbReference>
<dbReference type="OrthoDB" id="2504340at2759"/>
<dbReference type="AlphaFoldDB" id="A0A9W4TQW1"/>
<dbReference type="GO" id="GO:0000176">
    <property type="term" value="C:nuclear exosome (RNase complex)"/>
    <property type="evidence" value="ECO:0007669"/>
    <property type="project" value="TreeGrafter"/>
</dbReference>
<dbReference type="InterPro" id="IPR020568">
    <property type="entry name" value="Ribosomal_Su5_D2-typ_SF"/>
</dbReference>
<evidence type="ECO:0000259" key="9">
    <source>
        <dbReference type="Pfam" id="PF01138"/>
    </source>
</evidence>
<dbReference type="GO" id="GO:0071038">
    <property type="term" value="P:TRAMP-dependent tRNA surveillance pathway"/>
    <property type="evidence" value="ECO:0007669"/>
    <property type="project" value="UniProtKB-ARBA"/>
</dbReference>
<dbReference type="GO" id="GO:0071028">
    <property type="term" value="P:nuclear mRNA surveillance"/>
    <property type="evidence" value="ECO:0007669"/>
    <property type="project" value="TreeGrafter"/>
</dbReference>
<keyword evidence="6" id="KW-0271">Exosome</keyword>
<name>A0A9W4TQW1_9ASCO</name>
<reference evidence="10" key="1">
    <citation type="submission" date="2022-12" db="EMBL/GenBank/DDBJ databases">
        <authorList>
            <person name="Brejova B."/>
        </authorList>
    </citation>
    <scope>NUCLEOTIDE SEQUENCE</scope>
</reference>
<evidence type="ECO:0000256" key="3">
    <source>
        <dbReference type="ARBA" id="ARBA00006678"/>
    </source>
</evidence>
<keyword evidence="4" id="KW-0963">Cytoplasm</keyword>
<keyword evidence="7" id="KW-0694">RNA-binding</keyword>
<dbReference type="Proteomes" id="UP001152885">
    <property type="component" value="Unassembled WGS sequence"/>
</dbReference>
<gene>
    <name evidence="10" type="ORF">CANVERA_P0524</name>
</gene>
<dbReference type="InterPro" id="IPR027408">
    <property type="entry name" value="PNPase/RNase_PH_dom_sf"/>
</dbReference>
<evidence type="ECO:0000313" key="10">
    <source>
        <dbReference type="EMBL" id="CAI5756006.1"/>
    </source>
</evidence>
<comment type="subcellular location">
    <subcellularLocation>
        <location evidence="2">Cytoplasm</location>
    </subcellularLocation>
    <subcellularLocation>
        <location evidence="1">Nucleus</location>
    </subcellularLocation>
</comment>
<keyword evidence="8" id="KW-0539">Nucleus</keyword>
<dbReference type="SUPFAM" id="SSF54211">
    <property type="entry name" value="Ribosomal protein S5 domain 2-like"/>
    <property type="match status" value="1"/>
</dbReference>
<dbReference type="GO" id="GO:0000467">
    <property type="term" value="P:exonucleolytic trimming to generate mature 3'-end of 5.8S rRNA from tricistronic rRNA transcript (SSU-rRNA, 5.8S rRNA, LSU-rRNA)"/>
    <property type="evidence" value="ECO:0007669"/>
    <property type="project" value="UniProtKB-ARBA"/>
</dbReference>
<dbReference type="GO" id="GO:0034475">
    <property type="term" value="P:U4 snRNA 3'-end processing"/>
    <property type="evidence" value="ECO:0007669"/>
    <property type="project" value="TreeGrafter"/>
</dbReference>
<evidence type="ECO:0000256" key="5">
    <source>
        <dbReference type="ARBA" id="ARBA00022552"/>
    </source>
</evidence>
<dbReference type="GO" id="GO:0000177">
    <property type="term" value="C:cytoplasmic exosome (RNase complex)"/>
    <property type="evidence" value="ECO:0007669"/>
    <property type="project" value="UniProtKB-ARBA"/>
</dbReference>
<accession>A0A9W4TQW1</accession>
<dbReference type="InterPro" id="IPR050080">
    <property type="entry name" value="RNase_PH"/>
</dbReference>
<evidence type="ECO:0000256" key="7">
    <source>
        <dbReference type="ARBA" id="ARBA00022884"/>
    </source>
</evidence>
<evidence type="ECO:0000256" key="8">
    <source>
        <dbReference type="ARBA" id="ARBA00023242"/>
    </source>
</evidence>